<name>M6HB18_LEPIR</name>
<dbReference type="AlphaFoldDB" id="M6HB18"/>
<reference evidence="1 2" key="1">
    <citation type="submission" date="2013-01" db="EMBL/GenBank/DDBJ databases">
        <authorList>
            <person name="Harkins D.M."/>
            <person name="Durkin A.S."/>
            <person name="Brinkac L.M."/>
            <person name="Haft D.H."/>
            <person name="Selengut J.D."/>
            <person name="Sanka R."/>
            <person name="DePew J."/>
            <person name="Purushe J."/>
            <person name="Tulsiani S.M."/>
            <person name="Graham G.C."/>
            <person name="Burns M.-A."/>
            <person name="Dohnt M.F."/>
            <person name="Smythe L.D."/>
            <person name="McKay D.B."/>
            <person name="Craig S.B."/>
            <person name="Vinetz J.M."/>
            <person name="Sutton G.G."/>
            <person name="Nierman W.C."/>
            <person name="Fouts D.E."/>
        </authorList>
    </citation>
    <scope>NUCLEOTIDE SEQUENCE [LARGE SCALE GENOMIC DNA]</scope>
    <source>
        <strain evidence="1 2">LT2156</strain>
    </source>
</reference>
<organism evidence="1 2">
    <name type="scientific">Leptospira interrogans serovar Zanoni str. LT2156</name>
    <dbReference type="NCBI Taxonomy" id="1001601"/>
    <lineage>
        <taxon>Bacteria</taxon>
        <taxon>Pseudomonadati</taxon>
        <taxon>Spirochaetota</taxon>
        <taxon>Spirochaetia</taxon>
        <taxon>Leptospirales</taxon>
        <taxon>Leptospiraceae</taxon>
        <taxon>Leptospira</taxon>
    </lineage>
</organism>
<comment type="caution">
    <text evidence="1">The sequence shown here is derived from an EMBL/GenBank/DDBJ whole genome shotgun (WGS) entry which is preliminary data.</text>
</comment>
<evidence type="ECO:0000313" key="2">
    <source>
        <dbReference type="Proteomes" id="UP000012089"/>
    </source>
</evidence>
<evidence type="ECO:0000313" key="1">
    <source>
        <dbReference type="EMBL" id="EMM94295.1"/>
    </source>
</evidence>
<dbReference type="EMBL" id="AFMF02000036">
    <property type="protein sequence ID" value="EMM94295.1"/>
    <property type="molecule type" value="Genomic_DNA"/>
</dbReference>
<sequence length="90" mass="10262">MNAVPRPNRPEGSSYAVVDFNVVNGFGLTDGEKIIFSLIHNLSNRKEGCTATNDYFARLLERYNPYEKDSEKLLAEKRKLKKPFRPLSQG</sequence>
<accession>M6HB18</accession>
<protein>
    <submittedName>
        <fullName evidence="1">Uncharacterized protein</fullName>
    </submittedName>
</protein>
<gene>
    <name evidence="1" type="ORF">LEP1GSC158_0640</name>
</gene>
<dbReference type="Proteomes" id="UP000012089">
    <property type="component" value="Unassembled WGS sequence"/>
</dbReference>
<proteinExistence type="predicted"/>